<dbReference type="Proteomes" id="UP000285173">
    <property type="component" value="Unassembled WGS sequence"/>
</dbReference>
<feature type="transmembrane region" description="Helical" evidence="1">
    <location>
        <begin position="67"/>
        <end position="85"/>
    </location>
</feature>
<keyword evidence="1" id="KW-1133">Transmembrane helix</keyword>
<reference evidence="2 3" key="1">
    <citation type="submission" date="2018-08" db="EMBL/GenBank/DDBJ databases">
        <title>A genome reference for cultivated species of the human gut microbiota.</title>
        <authorList>
            <person name="Zou Y."/>
            <person name="Xue W."/>
            <person name="Luo G."/>
        </authorList>
    </citation>
    <scope>NUCLEOTIDE SEQUENCE [LARGE SCALE GENOMIC DNA]</scope>
    <source>
        <strain evidence="2 3">AM50-15</strain>
    </source>
</reference>
<dbReference type="EMBL" id="QSEF01000008">
    <property type="protein sequence ID" value="RGZ49122.1"/>
    <property type="molecule type" value="Genomic_DNA"/>
</dbReference>
<protein>
    <submittedName>
        <fullName evidence="2">Glycosyl transferase</fullName>
    </submittedName>
</protein>
<comment type="caution">
    <text evidence="2">The sequence shown here is derived from an EMBL/GenBank/DDBJ whole genome shotgun (WGS) entry which is preliminary data.</text>
</comment>
<organism evidence="2 3">
    <name type="scientific">Parabacteroides merdae</name>
    <dbReference type="NCBI Taxonomy" id="46503"/>
    <lineage>
        <taxon>Bacteria</taxon>
        <taxon>Pseudomonadati</taxon>
        <taxon>Bacteroidota</taxon>
        <taxon>Bacteroidia</taxon>
        <taxon>Bacteroidales</taxon>
        <taxon>Tannerellaceae</taxon>
        <taxon>Parabacteroides</taxon>
    </lineage>
</organism>
<sequence>MLLLIISFLVIAVYTAAVCIKAKGVPYSISATYYKLEHDHWFMATMWLTAGLLMPAVLEVSKPGTEWLAFLACAGMFFIGAAPNFKDIVEGGIHKMGAILCLVGSQAWVACNCPWCLMVWIAYVGYTVAMMVRNENDCIISDFLYTKPMFWIEVAALTSTYLSIFICL</sequence>
<dbReference type="AlphaFoldDB" id="A0A3R6C126"/>
<keyword evidence="1" id="KW-0472">Membrane</keyword>
<feature type="transmembrane region" description="Helical" evidence="1">
    <location>
        <begin position="97"/>
        <end position="123"/>
    </location>
</feature>
<feature type="transmembrane region" description="Helical" evidence="1">
    <location>
        <begin position="41"/>
        <end position="60"/>
    </location>
</feature>
<evidence type="ECO:0000313" key="2">
    <source>
        <dbReference type="EMBL" id="RGZ49122.1"/>
    </source>
</evidence>
<evidence type="ECO:0000313" key="3">
    <source>
        <dbReference type="Proteomes" id="UP000285173"/>
    </source>
</evidence>
<proteinExistence type="predicted"/>
<keyword evidence="2" id="KW-0808">Transferase</keyword>
<dbReference type="GO" id="GO:0016740">
    <property type="term" value="F:transferase activity"/>
    <property type="evidence" value="ECO:0007669"/>
    <property type="project" value="UniProtKB-KW"/>
</dbReference>
<evidence type="ECO:0000256" key="1">
    <source>
        <dbReference type="SAM" id="Phobius"/>
    </source>
</evidence>
<keyword evidence="1" id="KW-0812">Transmembrane</keyword>
<name>A0A3R6C126_9BACT</name>
<gene>
    <name evidence="2" type="ORF">DW986_07160</name>
</gene>
<accession>A0A3R6C126</accession>